<name>A0ABY2DMF3_9ACTN</name>
<gene>
    <name evidence="2" type="ORF">E1091_00210</name>
</gene>
<evidence type="ECO:0000313" key="3">
    <source>
        <dbReference type="Proteomes" id="UP000295626"/>
    </source>
</evidence>
<proteinExistence type="predicted"/>
<protein>
    <submittedName>
        <fullName evidence="2">Uncharacterized protein</fullName>
    </submittedName>
</protein>
<keyword evidence="3" id="KW-1185">Reference proteome</keyword>
<accession>A0ABY2DMF3</accession>
<feature type="region of interest" description="Disordered" evidence="1">
    <location>
        <begin position="108"/>
        <end position="130"/>
    </location>
</feature>
<comment type="caution">
    <text evidence="2">The sequence shown here is derived from an EMBL/GenBank/DDBJ whole genome shotgun (WGS) entry which is preliminary data.</text>
</comment>
<organism evidence="2 3">
    <name type="scientific">Micromonospora fluostatini</name>
    <dbReference type="NCBI Taxonomy" id="1629071"/>
    <lineage>
        <taxon>Bacteria</taxon>
        <taxon>Bacillati</taxon>
        <taxon>Actinomycetota</taxon>
        <taxon>Actinomycetes</taxon>
        <taxon>Micromonosporales</taxon>
        <taxon>Micromonosporaceae</taxon>
        <taxon>Micromonospora</taxon>
    </lineage>
</organism>
<sequence>MPVVPLIPVRMRRLPTVGGLAVPWITLVTPDGRVRFGVVNARRQQAAILGRLCQICGQALEARIVLAMRAVDLRRHLAPEPGQHPECAGYSVRACPMLSGRLNQYRSNPAPVDPAVGTTVGDSERGRAGQPAEPWSLVWVSGYRATTDPENGLPAVLVLPWQVLRVRPIRQQES</sequence>
<dbReference type="EMBL" id="SMKE01000002">
    <property type="protein sequence ID" value="TDC02659.1"/>
    <property type="molecule type" value="Genomic_DNA"/>
</dbReference>
<evidence type="ECO:0000256" key="1">
    <source>
        <dbReference type="SAM" id="MobiDB-lite"/>
    </source>
</evidence>
<reference evidence="2 3" key="1">
    <citation type="submission" date="2019-02" db="EMBL/GenBank/DDBJ databases">
        <title>Draft genome sequences of novel Actinobacteria.</title>
        <authorList>
            <person name="Sahin N."/>
            <person name="Ay H."/>
            <person name="Saygin H."/>
        </authorList>
    </citation>
    <scope>NUCLEOTIDE SEQUENCE [LARGE SCALE GENOMIC DNA]</scope>
    <source>
        <strain evidence="2 3">JCM 30529</strain>
    </source>
</reference>
<dbReference type="Proteomes" id="UP000295626">
    <property type="component" value="Unassembled WGS sequence"/>
</dbReference>
<evidence type="ECO:0000313" key="2">
    <source>
        <dbReference type="EMBL" id="TDC02659.1"/>
    </source>
</evidence>